<organism evidence="2">
    <name type="scientific">mine drainage metagenome</name>
    <dbReference type="NCBI Taxonomy" id="410659"/>
    <lineage>
        <taxon>unclassified sequences</taxon>
        <taxon>metagenomes</taxon>
        <taxon>ecological metagenomes</taxon>
    </lineage>
</organism>
<dbReference type="PANTHER" id="PTHR30296">
    <property type="entry name" value="UNCHARACTERIZED PROTEIN YKGE"/>
    <property type="match status" value="1"/>
</dbReference>
<dbReference type="GO" id="GO:0016491">
    <property type="term" value="F:oxidoreductase activity"/>
    <property type="evidence" value="ECO:0007669"/>
    <property type="project" value="UniProtKB-ARBA"/>
</dbReference>
<sequence length="255" mass="27324">MASDRLLPRADRRVMLMATCLCDAFYADAARATVEVLEHLGCVVEFPEGQTCCGQPAFNGGDWPASRQVVRHTVKTFAGDLPVIIPSGSCAAMLTHGAPLEFENEPDLGEVRELGRRTWELADFIVNGLGVKTWPGRFDSRIAFHRSCHCRGSETGPAAFALLSSIAGATVVPFGEADQCCGFGGTFAVSFPHVSTAMGTLKLEHIRASSPDVLVSVDMSCLMHMGGLAEKAGQPIRTLHVAQILRDALRNGNLL</sequence>
<dbReference type="EMBL" id="MLJW01000033">
    <property type="protein sequence ID" value="OIR08235.1"/>
    <property type="molecule type" value="Genomic_DNA"/>
</dbReference>
<comment type="caution">
    <text evidence="2">The sequence shown here is derived from an EMBL/GenBank/DDBJ whole genome shotgun (WGS) entry which is preliminary data.</text>
</comment>
<protein>
    <submittedName>
        <fullName evidence="2">Lactate utilization protein A</fullName>
    </submittedName>
</protein>
<gene>
    <name evidence="2" type="primary">lutA_7</name>
    <name evidence="2" type="ORF">GALL_97390</name>
</gene>
<accession>A0A1J5SJX2</accession>
<dbReference type="PANTHER" id="PTHR30296:SF0">
    <property type="entry name" value="LACTATE UTILIZATION PROTEIN A"/>
    <property type="match status" value="1"/>
</dbReference>
<evidence type="ECO:0000313" key="2">
    <source>
        <dbReference type="EMBL" id="OIR08235.1"/>
    </source>
</evidence>
<dbReference type="GO" id="GO:0005829">
    <property type="term" value="C:cytosol"/>
    <property type="evidence" value="ECO:0007669"/>
    <property type="project" value="TreeGrafter"/>
</dbReference>
<feature type="domain" description="Cysteine-rich" evidence="1">
    <location>
        <begin position="17"/>
        <end position="94"/>
    </location>
</feature>
<evidence type="ECO:0000259" key="1">
    <source>
        <dbReference type="Pfam" id="PF02754"/>
    </source>
</evidence>
<reference evidence="2" key="1">
    <citation type="submission" date="2016-10" db="EMBL/GenBank/DDBJ databases">
        <title>Sequence of Gallionella enrichment culture.</title>
        <authorList>
            <person name="Poehlein A."/>
            <person name="Muehling M."/>
            <person name="Daniel R."/>
        </authorList>
    </citation>
    <scope>NUCLEOTIDE SEQUENCE</scope>
</reference>
<dbReference type="Pfam" id="PF02754">
    <property type="entry name" value="CCG"/>
    <property type="match status" value="2"/>
</dbReference>
<dbReference type="AlphaFoldDB" id="A0A1J5SJX2"/>
<name>A0A1J5SJX2_9ZZZZ</name>
<proteinExistence type="predicted"/>
<dbReference type="InterPro" id="IPR004017">
    <property type="entry name" value="Cys_rich_dom"/>
</dbReference>
<feature type="domain" description="Cysteine-rich" evidence="1">
    <location>
        <begin position="142"/>
        <end position="225"/>
    </location>
</feature>